<dbReference type="Pfam" id="PF12695">
    <property type="entry name" value="Abhydrolase_5"/>
    <property type="match status" value="1"/>
</dbReference>
<name>A0ABP7VAA9_9BACI</name>
<dbReference type="InterPro" id="IPR029058">
    <property type="entry name" value="AB_hydrolase_fold"/>
</dbReference>
<feature type="domain" description="Alpha/beta hydrolase fold-5" evidence="2">
    <location>
        <begin position="66"/>
        <end position="218"/>
    </location>
</feature>
<protein>
    <submittedName>
        <fullName evidence="3">Alpha/beta hydrolase</fullName>
    </submittedName>
</protein>
<comment type="caution">
    <text evidence="3">The sequence shown here is derived from an EMBL/GenBank/DDBJ whole genome shotgun (WGS) entry which is preliminary data.</text>
</comment>
<evidence type="ECO:0000313" key="4">
    <source>
        <dbReference type="Proteomes" id="UP001501734"/>
    </source>
</evidence>
<keyword evidence="1" id="KW-1133">Transmembrane helix</keyword>
<accession>A0ABP7VAA9</accession>
<keyword evidence="4" id="KW-1185">Reference proteome</keyword>
<dbReference type="EMBL" id="BAABDL010000039">
    <property type="protein sequence ID" value="GAA4062842.1"/>
    <property type="molecule type" value="Genomic_DNA"/>
</dbReference>
<dbReference type="Proteomes" id="UP001501734">
    <property type="component" value="Unassembled WGS sequence"/>
</dbReference>
<organism evidence="3 4">
    <name type="scientific">Amphibacillus indicireducens</name>
    <dbReference type="NCBI Taxonomy" id="1076330"/>
    <lineage>
        <taxon>Bacteria</taxon>
        <taxon>Bacillati</taxon>
        <taxon>Bacillota</taxon>
        <taxon>Bacilli</taxon>
        <taxon>Bacillales</taxon>
        <taxon>Bacillaceae</taxon>
        <taxon>Amphibacillus</taxon>
    </lineage>
</organism>
<feature type="transmembrane region" description="Helical" evidence="1">
    <location>
        <begin position="7"/>
        <end position="27"/>
    </location>
</feature>
<dbReference type="Gene3D" id="3.40.50.1820">
    <property type="entry name" value="alpha/beta hydrolase"/>
    <property type="match status" value="1"/>
</dbReference>
<keyword evidence="1" id="KW-0472">Membrane</keyword>
<dbReference type="RefSeq" id="WP_344910359.1">
    <property type="nucleotide sequence ID" value="NZ_BAABDL010000039.1"/>
</dbReference>
<evidence type="ECO:0000259" key="2">
    <source>
        <dbReference type="Pfam" id="PF12695"/>
    </source>
</evidence>
<keyword evidence="1" id="KW-0812">Transmembrane</keyword>
<dbReference type="GO" id="GO:0016787">
    <property type="term" value="F:hydrolase activity"/>
    <property type="evidence" value="ECO:0007669"/>
    <property type="project" value="UniProtKB-KW"/>
</dbReference>
<reference evidence="4" key="1">
    <citation type="journal article" date="2019" name="Int. J. Syst. Evol. Microbiol.">
        <title>The Global Catalogue of Microorganisms (GCM) 10K type strain sequencing project: providing services to taxonomists for standard genome sequencing and annotation.</title>
        <authorList>
            <consortium name="The Broad Institute Genomics Platform"/>
            <consortium name="The Broad Institute Genome Sequencing Center for Infectious Disease"/>
            <person name="Wu L."/>
            <person name="Ma J."/>
        </authorList>
    </citation>
    <scope>NUCLEOTIDE SEQUENCE [LARGE SCALE GENOMIC DNA]</scope>
    <source>
        <strain evidence="4">JCM 17250</strain>
    </source>
</reference>
<keyword evidence="3" id="KW-0378">Hydrolase</keyword>
<dbReference type="SUPFAM" id="SSF53474">
    <property type="entry name" value="alpha/beta-Hydrolases"/>
    <property type="match status" value="1"/>
</dbReference>
<evidence type="ECO:0000256" key="1">
    <source>
        <dbReference type="SAM" id="Phobius"/>
    </source>
</evidence>
<proteinExistence type="predicted"/>
<dbReference type="InterPro" id="IPR029059">
    <property type="entry name" value="AB_hydrolase_5"/>
</dbReference>
<sequence>MKRRLKITLTTVISLVLIITAGFFIYVSNYYHAEEVALAVMKNGKNLEVQDDYIVLSPSSPSDTGMIFYPGGKVEHLAYLPMMEKITAQTGITTILVKMPFNLAVFGASKADQVIEQFPDLTDWYIGGHSLGGAMASDYASKNQTKVDGLILMGAYIYGDYPSDRTLTIYGTLETDVAQEIDYTDNVVAIEGGNHAQFGHYGKQKGDPDATVSREDQQRIAVEAIQTFLFSRED</sequence>
<gene>
    <name evidence="3" type="ORF">GCM10022410_06950</name>
</gene>
<evidence type="ECO:0000313" key="3">
    <source>
        <dbReference type="EMBL" id="GAA4062842.1"/>
    </source>
</evidence>